<organism evidence="2 3">
    <name type="scientific">Brassica cretica</name>
    <name type="common">Mustard</name>
    <dbReference type="NCBI Taxonomy" id="69181"/>
    <lineage>
        <taxon>Eukaryota</taxon>
        <taxon>Viridiplantae</taxon>
        <taxon>Streptophyta</taxon>
        <taxon>Embryophyta</taxon>
        <taxon>Tracheophyta</taxon>
        <taxon>Spermatophyta</taxon>
        <taxon>Magnoliopsida</taxon>
        <taxon>eudicotyledons</taxon>
        <taxon>Gunneridae</taxon>
        <taxon>Pentapetalae</taxon>
        <taxon>rosids</taxon>
        <taxon>malvids</taxon>
        <taxon>Brassicales</taxon>
        <taxon>Brassicaceae</taxon>
        <taxon>Brassiceae</taxon>
        <taxon>Brassica</taxon>
    </lineage>
</organism>
<dbReference type="EMBL" id="QGKV02001507">
    <property type="protein sequence ID" value="KAF3530259.1"/>
    <property type="molecule type" value="Genomic_DNA"/>
</dbReference>
<keyword evidence="3" id="KW-1185">Reference proteome</keyword>
<dbReference type="InterPro" id="IPR012337">
    <property type="entry name" value="RNaseH-like_sf"/>
</dbReference>
<proteinExistence type="predicted"/>
<reference evidence="2 3" key="1">
    <citation type="journal article" date="2020" name="BMC Genomics">
        <title>Intraspecific diversification of the crop wild relative Brassica cretica Lam. using demographic model selection.</title>
        <authorList>
            <person name="Kioukis A."/>
            <person name="Michalopoulou V.A."/>
            <person name="Briers L."/>
            <person name="Pirintsos S."/>
            <person name="Studholme D.J."/>
            <person name="Pavlidis P."/>
            <person name="Sarris P.F."/>
        </authorList>
    </citation>
    <scope>NUCLEOTIDE SEQUENCE [LARGE SCALE GENOMIC DNA]</scope>
    <source>
        <strain evidence="3">cv. PFS-1207/04</strain>
    </source>
</reference>
<evidence type="ECO:0000259" key="1">
    <source>
        <dbReference type="Pfam" id="PF13456"/>
    </source>
</evidence>
<dbReference type="Pfam" id="PF13456">
    <property type="entry name" value="RVT_3"/>
    <property type="match status" value="1"/>
</dbReference>
<dbReference type="PANTHER" id="PTHR47074:SF49">
    <property type="entry name" value="POLYNUCLEOTIDYL TRANSFERASE, RIBONUCLEASE H-LIKE SUPERFAMILY PROTEIN"/>
    <property type="match status" value="1"/>
</dbReference>
<dbReference type="CDD" id="cd06222">
    <property type="entry name" value="RNase_H_like"/>
    <property type="match status" value="1"/>
</dbReference>
<evidence type="ECO:0000313" key="2">
    <source>
        <dbReference type="EMBL" id="KAF3530259.1"/>
    </source>
</evidence>
<accession>A0ABQ7BCI4</accession>
<protein>
    <recommendedName>
        <fullName evidence="1">RNase H type-1 domain-containing protein</fullName>
    </recommendedName>
</protein>
<comment type="caution">
    <text evidence="2">The sequence shown here is derived from an EMBL/GenBank/DDBJ whole genome shotgun (WGS) entry which is preliminary data.</text>
</comment>
<gene>
    <name evidence="2" type="ORF">DY000_02042139</name>
</gene>
<dbReference type="Gene3D" id="3.30.420.10">
    <property type="entry name" value="Ribonuclease H-like superfamily/Ribonuclease H"/>
    <property type="match status" value="1"/>
</dbReference>
<dbReference type="Proteomes" id="UP000266723">
    <property type="component" value="Unassembled WGS sequence"/>
</dbReference>
<sequence>MQELSATRWRCQTDASWINERDRVGMGFVLLEDGIPTLFGAHGLHAAISPLHTVAEGLLWAMQEVLRQGTKAVCFESDCEQLIKLIRDNVDWPAMASELDEIKALSAEFIDFSIVYIPRSLNIRADSLAKRGRSHIFGSSFINCFAPSWLATHAGQEVAN</sequence>
<dbReference type="InterPro" id="IPR002156">
    <property type="entry name" value="RNaseH_domain"/>
</dbReference>
<evidence type="ECO:0000313" key="3">
    <source>
        <dbReference type="Proteomes" id="UP000266723"/>
    </source>
</evidence>
<dbReference type="InterPro" id="IPR036397">
    <property type="entry name" value="RNaseH_sf"/>
</dbReference>
<feature type="domain" description="RNase H type-1" evidence="1">
    <location>
        <begin position="13"/>
        <end position="131"/>
    </location>
</feature>
<dbReference type="InterPro" id="IPR044730">
    <property type="entry name" value="RNase_H-like_dom_plant"/>
</dbReference>
<dbReference type="InterPro" id="IPR052929">
    <property type="entry name" value="RNase_H-like_EbsB-rel"/>
</dbReference>
<dbReference type="PANTHER" id="PTHR47074">
    <property type="entry name" value="BNAC02G40300D PROTEIN"/>
    <property type="match status" value="1"/>
</dbReference>
<name>A0ABQ7BCI4_BRACR</name>
<dbReference type="SUPFAM" id="SSF53098">
    <property type="entry name" value="Ribonuclease H-like"/>
    <property type="match status" value="1"/>
</dbReference>